<accession>A0ABQ5EJ73</accession>
<gene>
    <name evidence="2" type="ORF">Tco_0976954</name>
</gene>
<feature type="region of interest" description="Disordered" evidence="1">
    <location>
        <begin position="232"/>
        <end position="257"/>
    </location>
</feature>
<sequence length="690" mass="76921">MCVLVYSTRHSLSLLKSLKSLCSSFGTLLRRVQGVAFTEVSDDETTLTFLLDLGHKGPLYKYPSMYVDHMHQRWRTLAAIINKCLSGKAASNDRLRKSRIDILWGMQLKKDRHENIPYLRFTKNHYQSLHLETPIPHQATVYRLPIPETMLTEGIKQSESYQMFIKYSTGLIPSKKSRDDNIIPEPDVTLELGKSISLTKAAEEEAARQVHATHARIVIEFVPKDARRRPSGIAFRDTSSVTKKMSPNLSNKLSGVQTLTPEEQLAADMMEALKASRKSIRSQSHVGGSSEGIGTKPRVPDESTVTPTTSSEGTEQESEYSKEGDDDENIEWVDTDEEEKKKDDDDDKSIDLEKTNDEETDDEFVHSEENVQDDDEETDDELVHVDEQVNKDEDEEMTKAKDVDTGNGDEEITDTANVDAEKTEVVKDDIKKVELPPTSSILSVSSGFEMLQIQPQSILIVPVFVISEPSILTPIHKTPSVVPETTLLPPQTVSSISHLQLQTITPIPSSPITTEAPPVTTIPHPLPIILQRVSVLEKDVQELKEVNNTTILHASLRSKIPSSINVYLGSSLGDALQKSVQANIINEVKNPLPKFLPKSISDFATLVIQSTIKKALEKTSLLLAQSSSQAQSSLKAAESLSEYELKTILFEKMNKSHSYLTHNKHQVLYDVLLNSLILNDDIARGQADLE</sequence>
<evidence type="ECO:0000313" key="3">
    <source>
        <dbReference type="Proteomes" id="UP001151760"/>
    </source>
</evidence>
<protein>
    <submittedName>
        <fullName evidence="2">Uncharacterized protein</fullName>
    </submittedName>
</protein>
<keyword evidence="3" id="KW-1185">Reference proteome</keyword>
<dbReference type="EMBL" id="BQNB010016352">
    <property type="protein sequence ID" value="GJT50797.1"/>
    <property type="molecule type" value="Genomic_DNA"/>
</dbReference>
<evidence type="ECO:0000313" key="2">
    <source>
        <dbReference type="EMBL" id="GJT50797.1"/>
    </source>
</evidence>
<feature type="compositionally biased region" description="Polar residues" evidence="1">
    <location>
        <begin position="237"/>
        <end position="257"/>
    </location>
</feature>
<comment type="caution">
    <text evidence="2">The sequence shown here is derived from an EMBL/GenBank/DDBJ whole genome shotgun (WGS) entry which is preliminary data.</text>
</comment>
<feature type="compositionally biased region" description="Acidic residues" evidence="1">
    <location>
        <begin position="314"/>
        <end position="337"/>
    </location>
</feature>
<reference evidence="2" key="2">
    <citation type="submission" date="2022-01" db="EMBL/GenBank/DDBJ databases">
        <authorList>
            <person name="Yamashiro T."/>
            <person name="Shiraishi A."/>
            <person name="Satake H."/>
            <person name="Nakayama K."/>
        </authorList>
    </citation>
    <scope>NUCLEOTIDE SEQUENCE</scope>
</reference>
<feature type="compositionally biased region" description="Acidic residues" evidence="1">
    <location>
        <begin position="370"/>
        <end position="380"/>
    </location>
</feature>
<evidence type="ECO:0000256" key="1">
    <source>
        <dbReference type="SAM" id="MobiDB-lite"/>
    </source>
</evidence>
<feature type="compositionally biased region" description="Basic and acidic residues" evidence="1">
    <location>
        <begin position="338"/>
        <end position="369"/>
    </location>
</feature>
<feature type="region of interest" description="Disordered" evidence="1">
    <location>
        <begin position="274"/>
        <end position="412"/>
    </location>
</feature>
<proteinExistence type="predicted"/>
<organism evidence="2 3">
    <name type="scientific">Tanacetum coccineum</name>
    <dbReference type="NCBI Taxonomy" id="301880"/>
    <lineage>
        <taxon>Eukaryota</taxon>
        <taxon>Viridiplantae</taxon>
        <taxon>Streptophyta</taxon>
        <taxon>Embryophyta</taxon>
        <taxon>Tracheophyta</taxon>
        <taxon>Spermatophyta</taxon>
        <taxon>Magnoliopsida</taxon>
        <taxon>eudicotyledons</taxon>
        <taxon>Gunneridae</taxon>
        <taxon>Pentapetalae</taxon>
        <taxon>asterids</taxon>
        <taxon>campanulids</taxon>
        <taxon>Asterales</taxon>
        <taxon>Asteraceae</taxon>
        <taxon>Asteroideae</taxon>
        <taxon>Anthemideae</taxon>
        <taxon>Anthemidinae</taxon>
        <taxon>Tanacetum</taxon>
    </lineage>
</organism>
<reference evidence="2" key="1">
    <citation type="journal article" date="2022" name="Int. J. Mol. Sci.">
        <title>Draft Genome of Tanacetum Coccineum: Genomic Comparison of Closely Related Tanacetum-Family Plants.</title>
        <authorList>
            <person name="Yamashiro T."/>
            <person name="Shiraishi A."/>
            <person name="Nakayama K."/>
            <person name="Satake H."/>
        </authorList>
    </citation>
    <scope>NUCLEOTIDE SEQUENCE</scope>
</reference>
<name>A0ABQ5EJ73_9ASTR</name>
<dbReference type="Proteomes" id="UP001151760">
    <property type="component" value="Unassembled WGS sequence"/>
</dbReference>
<feature type="compositionally biased region" description="Basic and acidic residues" evidence="1">
    <location>
        <begin position="381"/>
        <end position="404"/>
    </location>
</feature>